<evidence type="ECO:0000313" key="1">
    <source>
        <dbReference type="EMBL" id="STT84593.1"/>
    </source>
</evidence>
<gene>
    <name evidence="1" type="primary">yphG_2</name>
    <name evidence="1" type="ORF">NCTC5047_05649</name>
</gene>
<dbReference type="Gene3D" id="1.25.40.10">
    <property type="entry name" value="Tetratricopeptide repeat domain"/>
    <property type="match status" value="1"/>
</dbReference>
<dbReference type="GO" id="GO:0016740">
    <property type="term" value="F:transferase activity"/>
    <property type="evidence" value="ECO:0007669"/>
    <property type="project" value="UniProtKB-KW"/>
</dbReference>
<protein>
    <submittedName>
        <fullName evidence="1">Putative transferase</fullName>
    </submittedName>
</protein>
<keyword evidence="1" id="KW-0808">Transferase</keyword>
<evidence type="ECO:0000313" key="2">
    <source>
        <dbReference type="Proteomes" id="UP000254340"/>
    </source>
</evidence>
<reference evidence="1 2" key="1">
    <citation type="submission" date="2018-06" db="EMBL/GenBank/DDBJ databases">
        <authorList>
            <consortium name="Pathogen Informatics"/>
            <person name="Doyle S."/>
        </authorList>
    </citation>
    <scope>NUCLEOTIDE SEQUENCE [LARGE SCALE GENOMIC DNA]</scope>
    <source>
        <strain evidence="1 2">NCTC5047</strain>
    </source>
</reference>
<dbReference type="EMBL" id="UGLH01000006">
    <property type="protein sequence ID" value="STT84593.1"/>
    <property type="molecule type" value="Genomic_DNA"/>
</dbReference>
<proteinExistence type="predicted"/>
<dbReference type="SUPFAM" id="SSF48452">
    <property type="entry name" value="TPR-like"/>
    <property type="match status" value="1"/>
</dbReference>
<name>A0A377XM16_KLEPN</name>
<sequence>MVELSADHQPLYETQLTLKPGESWQQTLPENGVGRLTLKVKTAENQPLLDYQEHITQQTPLPEPAIAPALPEAIHNGDELYFIGQHLEQYNHASRYAGDYYRRAVELDPQDYRNNVALGTLAFNSADWALAEQCARAALQRAHRLNKNPRDGEASMLLASVLERMGDVQAPGITITKPPGAVTAVTPPGGRWRGWR</sequence>
<dbReference type="AlphaFoldDB" id="A0A377XM16"/>
<dbReference type="Proteomes" id="UP000254340">
    <property type="component" value="Unassembled WGS sequence"/>
</dbReference>
<accession>A0A377XM16</accession>
<organism evidence="1 2">
    <name type="scientific">Klebsiella pneumoniae</name>
    <dbReference type="NCBI Taxonomy" id="573"/>
    <lineage>
        <taxon>Bacteria</taxon>
        <taxon>Pseudomonadati</taxon>
        <taxon>Pseudomonadota</taxon>
        <taxon>Gammaproteobacteria</taxon>
        <taxon>Enterobacterales</taxon>
        <taxon>Enterobacteriaceae</taxon>
        <taxon>Klebsiella/Raoultella group</taxon>
        <taxon>Klebsiella</taxon>
        <taxon>Klebsiella pneumoniae complex</taxon>
    </lineage>
</organism>
<dbReference type="InterPro" id="IPR011990">
    <property type="entry name" value="TPR-like_helical_dom_sf"/>
</dbReference>